<organism evidence="7 8">
    <name type="scientific">Mariniflexile aquimaris</name>
    <dbReference type="NCBI Taxonomy" id="881009"/>
    <lineage>
        <taxon>Bacteria</taxon>
        <taxon>Pseudomonadati</taxon>
        <taxon>Bacteroidota</taxon>
        <taxon>Flavobacteriia</taxon>
        <taxon>Flavobacteriales</taxon>
        <taxon>Flavobacteriaceae</taxon>
        <taxon>Mariniflexile</taxon>
    </lineage>
</organism>
<evidence type="ECO:0000256" key="1">
    <source>
        <dbReference type="ARBA" id="ARBA00022475"/>
    </source>
</evidence>
<dbReference type="InterPro" id="IPR010445">
    <property type="entry name" value="LapA_dom"/>
</dbReference>
<accession>A0ABW3BPJ3</accession>
<proteinExistence type="predicted"/>
<protein>
    <submittedName>
        <fullName evidence="7">Lipopolysaccharide assembly protein LapA domain-containing protein</fullName>
    </submittedName>
</protein>
<keyword evidence="2 5" id="KW-0812">Transmembrane</keyword>
<dbReference type="Pfam" id="PF06305">
    <property type="entry name" value="LapA_dom"/>
    <property type="match status" value="1"/>
</dbReference>
<evidence type="ECO:0000313" key="7">
    <source>
        <dbReference type="EMBL" id="MFD0834901.1"/>
    </source>
</evidence>
<keyword evidence="1" id="KW-1003">Cell membrane</keyword>
<dbReference type="RefSeq" id="WP_379939540.1">
    <property type="nucleotide sequence ID" value="NZ_JBHTIB010000002.1"/>
</dbReference>
<keyword evidence="8" id="KW-1185">Reference proteome</keyword>
<dbReference type="EMBL" id="JBHTIB010000002">
    <property type="protein sequence ID" value="MFD0834901.1"/>
    <property type="molecule type" value="Genomic_DNA"/>
</dbReference>
<evidence type="ECO:0000313" key="8">
    <source>
        <dbReference type="Proteomes" id="UP001597011"/>
    </source>
</evidence>
<comment type="caution">
    <text evidence="7">The sequence shown here is derived from an EMBL/GenBank/DDBJ whole genome shotgun (WGS) entry which is preliminary data.</text>
</comment>
<sequence length="69" mass="7572">MKLKTILALVFAAIIVVFSIQNARVIEISFLFWKLAASTVLVILGSFIIGILVGVLLSLKRKTKSKTLL</sequence>
<evidence type="ECO:0000256" key="4">
    <source>
        <dbReference type="ARBA" id="ARBA00023136"/>
    </source>
</evidence>
<name>A0ABW3BPJ3_9FLAO</name>
<keyword evidence="4 5" id="KW-0472">Membrane</keyword>
<evidence type="ECO:0000259" key="6">
    <source>
        <dbReference type="Pfam" id="PF06305"/>
    </source>
</evidence>
<evidence type="ECO:0000256" key="3">
    <source>
        <dbReference type="ARBA" id="ARBA00022989"/>
    </source>
</evidence>
<reference evidence="8" key="1">
    <citation type="journal article" date="2019" name="Int. J. Syst. Evol. Microbiol.">
        <title>The Global Catalogue of Microorganisms (GCM) 10K type strain sequencing project: providing services to taxonomists for standard genome sequencing and annotation.</title>
        <authorList>
            <consortium name="The Broad Institute Genomics Platform"/>
            <consortium name="The Broad Institute Genome Sequencing Center for Infectious Disease"/>
            <person name="Wu L."/>
            <person name="Ma J."/>
        </authorList>
    </citation>
    <scope>NUCLEOTIDE SEQUENCE [LARGE SCALE GENOMIC DNA]</scope>
    <source>
        <strain evidence="8">CCUG 60529</strain>
    </source>
</reference>
<gene>
    <name evidence="7" type="ORF">ACFQ0I_03935</name>
</gene>
<evidence type="ECO:0000256" key="5">
    <source>
        <dbReference type="SAM" id="Phobius"/>
    </source>
</evidence>
<evidence type="ECO:0000256" key="2">
    <source>
        <dbReference type="ARBA" id="ARBA00022692"/>
    </source>
</evidence>
<feature type="domain" description="Lipopolysaccharide assembly protein A" evidence="6">
    <location>
        <begin position="21"/>
        <end position="64"/>
    </location>
</feature>
<keyword evidence="3 5" id="KW-1133">Transmembrane helix</keyword>
<dbReference type="PANTHER" id="PTHR41335:SF1">
    <property type="entry name" value="MEMBRANE PROTEIN"/>
    <property type="match status" value="1"/>
</dbReference>
<dbReference type="PANTHER" id="PTHR41335">
    <property type="entry name" value="MEMBRANE PROTEIN-RELATED"/>
    <property type="match status" value="1"/>
</dbReference>
<dbReference type="Proteomes" id="UP001597011">
    <property type="component" value="Unassembled WGS sequence"/>
</dbReference>
<feature type="transmembrane region" description="Helical" evidence="5">
    <location>
        <begin position="35"/>
        <end position="59"/>
    </location>
</feature>